<feature type="binding site" evidence="7">
    <location>
        <position position="44"/>
    </location>
    <ligand>
        <name>O2</name>
        <dbReference type="ChEBI" id="CHEBI:15379"/>
    </ligand>
</feature>
<dbReference type="HAMAP" id="MF_00825">
    <property type="entry name" value="3_HAO"/>
    <property type="match status" value="1"/>
</dbReference>
<name>A0ABT3JYA8_9XANT</name>
<dbReference type="EC" id="1.13.11.6" evidence="7"/>
<dbReference type="Proteomes" id="UP001209922">
    <property type="component" value="Unassembled WGS sequence"/>
</dbReference>
<feature type="binding site" evidence="7">
    <location>
        <position position="54"/>
    </location>
    <ligand>
        <name>substrate</name>
    </ligand>
</feature>
<feature type="binding site" evidence="7">
    <location>
        <position position="93"/>
    </location>
    <ligand>
        <name>Fe cation</name>
        <dbReference type="ChEBI" id="CHEBI:24875"/>
        <label>1</label>
        <note>catalytic</note>
    </ligand>
</feature>
<dbReference type="InterPro" id="IPR014710">
    <property type="entry name" value="RmlC-like_jellyroll"/>
</dbReference>
<feature type="binding site" evidence="7">
    <location>
        <position position="125"/>
    </location>
    <ligand>
        <name>Fe cation</name>
        <dbReference type="ChEBI" id="CHEBI:24875"/>
        <label>2</label>
    </ligand>
</feature>
<dbReference type="CDD" id="cd06123">
    <property type="entry name" value="cupin_HAO"/>
    <property type="match status" value="1"/>
</dbReference>
<feature type="binding site" evidence="7">
    <location>
        <position position="97"/>
    </location>
    <ligand>
        <name>substrate</name>
    </ligand>
</feature>
<evidence type="ECO:0000256" key="6">
    <source>
        <dbReference type="ARBA" id="ARBA00023004"/>
    </source>
</evidence>
<organism evidence="8 9">
    <name type="scientific">Xanthomonas chitinilytica</name>
    <dbReference type="NCBI Taxonomy" id="2989819"/>
    <lineage>
        <taxon>Bacteria</taxon>
        <taxon>Pseudomonadati</taxon>
        <taxon>Pseudomonadota</taxon>
        <taxon>Gammaproteobacteria</taxon>
        <taxon>Lysobacterales</taxon>
        <taxon>Lysobacteraceae</taxon>
        <taxon>Xanthomonas</taxon>
    </lineage>
</organism>
<sequence>MLANPINLQAWIDEHRHLLKPPVGNKMIDNGDFIVMVVGGPNSRTDYHYDEGPEWFYQLEGEMVLKVQEEDGTVRDIPIRAGEIFLLPPRVPHSPRRPPGGVGLVVERKRLPHERDGVIWHCERCNHKLHEEFFHLENIETDLPRVFARYHASPELRTCTRCGHLDPLPQPATNG</sequence>
<evidence type="ECO:0000256" key="7">
    <source>
        <dbReference type="HAMAP-Rule" id="MF_00825"/>
    </source>
</evidence>
<keyword evidence="4 7" id="KW-0223">Dioxygenase</keyword>
<feature type="binding site" evidence="7">
    <location>
        <position position="107"/>
    </location>
    <ligand>
        <name>substrate</name>
    </ligand>
</feature>
<protein>
    <recommendedName>
        <fullName evidence="7">3-hydroxyanthranilate 3,4-dioxygenase</fullName>
        <ecNumber evidence="7">1.13.11.6</ecNumber>
    </recommendedName>
    <alternativeName>
        <fullName evidence="7">3-hydroxyanthranilate oxygenase</fullName>
        <shortName evidence="7">3-HAO</shortName>
    </alternativeName>
    <alternativeName>
        <fullName evidence="7">3-hydroxyanthranilic acid dioxygenase</fullName>
        <shortName evidence="7">HAD</shortName>
    </alternativeName>
</protein>
<evidence type="ECO:0000313" key="9">
    <source>
        <dbReference type="Proteomes" id="UP001209922"/>
    </source>
</evidence>
<comment type="catalytic activity">
    <reaction evidence="7">
        <text>3-hydroxyanthranilate + O2 = (2Z,4Z)-2-amino-3-carboxymuconate 6-semialdehyde</text>
        <dbReference type="Rhea" id="RHEA:17953"/>
        <dbReference type="ChEBI" id="CHEBI:15379"/>
        <dbReference type="ChEBI" id="CHEBI:36559"/>
        <dbReference type="ChEBI" id="CHEBI:77612"/>
        <dbReference type="EC" id="1.13.11.6"/>
    </reaction>
</comment>
<feature type="binding site" evidence="7">
    <location>
        <position position="162"/>
    </location>
    <ligand>
        <name>Fe cation</name>
        <dbReference type="ChEBI" id="CHEBI:24875"/>
        <label>2</label>
    </ligand>
</feature>
<comment type="pathway">
    <text evidence="7">Cofactor biosynthesis; NAD(+) biosynthesis; quinolinate from L-kynurenine: step 3/3.</text>
</comment>
<keyword evidence="9" id="KW-1185">Reference proteome</keyword>
<comment type="similarity">
    <text evidence="7">Belongs to the 3-HAO family.</text>
</comment>
<dbReference type="InterPro" id="IPR010329">
    <property type="entry name" value="3hydroanth_dOase"/>
</dbReference>
<comment type="subunit">
    <text evidence="7">Homodimer.</text>
</comment>
<dbReference type="NCBIfam" id="NF009763">
    <property type="entry name" value="PRK13264.1"/>
    <property type="match status" value="1"/>
</dbReference>
<feature type="binding site" evidence="7">
    <location>
        <position position="159"/>
    </location>
    <ligand>
        <name>Fe cation</name>
        <dbReference type="ChEBI" id="CHEBI:24875"/>
        <label>2</label>
    </ligand>
</feature>
<dbReference type="InterPro" id="IPR011051">
    <property type="entry name" value="RmlC_Cupin_sf"/>
</dbReference>
<comment type="caution">
    <text evidence="8">The sequence shown here is derived from an EMBL/GenBank/DDBJ whole genome shotgun (WGS) entry which is preliminary data.</text>
</comment>
<evidence type="ECO:0000256" key="3">
    <source>
        <dbReference type="ARBA" id="ARBA00022723"/>
    </source>
</evidence>
<gene>
    <name evidence="7" type="primary">nbaC</name>
    <name evidence="8" type="ORF">OK345_13225</name>
</gene>
<dbReference type="Gene3D" id="2.60.120.10">
    <property type="entry name" value="Jelly Rolls"/>
    <property type="match status" value="1"/>
</dbReference>
<dbReference type="PANTHER" id="PTHR15497:SF1">
    <property type="entry name" value="3-HYDROXYANTHRANILATE 3,4-DIOXYGENASE"/>
    <property type="match status" value="1"/>
</dbReference>
<dbReference type="Pfam" id="PF06052">
    <property type="entry name" value="3-HAO"/>
    <property type="match status" value="1"/>
</dbReference>
<keyword evidence="6 7" id="KW-0408">Iron</keyword>
<comment type="cofactor">
    <cofactor evidence="7">
        <name>Fe(2+)</name>
        <dbReference type="ChEBI" id="CHEBI:29033"/>
    </cofactor>
    <text evidence="7">Binds 2 Fe(2+) ions per subunit.</text>
</comment>
<evidence type="ECO:0000256" key="2">
    <source>
        <dbReference type="ARBA" id="ARBA00022642"/>
    </source>
</evidence>
<feature type="binding site" evidence="7">
    <location>
        <position position="54"/>
    </location>
    <ligand>
        <name>Fe cation</name>
        <dbReference type="ChEBI" id="CHEBI:24875"/>
        <label>1</label>
        <note>catalytic</note>
    </ligand>
</feature>
<keyword evidence="3 7" id="KW-0479">Metal-binding</keyword>
<keyword evidence="5 7" id="KW-0560">Oxidoreductase</keyword>
<keyword evidence="2 7" id="KW-0662">Pyridine nucleotide biosynthesis</keyword>
<evidence type="ECO:0000256" key="1">
    <source>
        <dbReference type="ARBA" id="ARBA00002752"/>
    </source>
</evidence>
<accession>A0ABT3JYA8</accession>
<comment type="function">
    <text evidence="1 7">Catalyzes the oxidative ring opening of 3-hydroxyanthranilate to 2-amino-3-carboxymuconate semialdehyde, which spontaneously cyclizes to quinolinate.</text>
</comment>
<dbReference type="SUPFAM" id="SSF51182">
    <property type="entry name" value="RmlC-like cupins"/>
    <property type="match status" value="1"/>
</dbReference>
<feature type="binding site" evidence="7">
    <location>
        <position position="48"/>
    </location>
    <ligand>
        <name>Fe cation</name>
        <dbReference type="ChEBI" id="CHEBI:24875"/>
        <label>1</label>
        <note>catalytic</note>
    </ligand>
</feature>
<reference evidence="8 9" key="1">
    <citation type="submission" date="2022-10" db="EMBL/GenBank/DDBJ databases">
        <title>Xanthomonas sp. H13-6.</title>
        <authorList>
            <person name="Liu X."/>
            <person name="Deng Z."/>
            <person name="Jiang Y."/>
            <person name="Yu T."/>
            <person name="Ai J."/>
        </authorList>
    </citation>
    <scope>NUCLEOTIDE SEQUENCE [LARGE SCALE GENOMIC DNA]</scope>
    <source>
        <strain evidence="8 9">H13-6</strain>
    </source>
</reference>
<dbReference type="NCBIfam" id="TIGR03037">
    <property type="entry name" value="anthran_nbaC"/>
    <property type="match status" value="1"/>
</dbReference>
<dbReference type="EMBL" id="JAPCHY010000011">
    <property type="protein sequence ID" value="MCW4473462.1"/>
    <property type="molecule type" value="Genomic_DNA"/>
</dbReference>
<evidence type="ECO:0000256" key="5">
    <source>
        <dbReference type="ARBA" id="ARBA00023002"/>
    </source>
</evidence>
<evidence type="ECO:0000256" key="4">
    <source>
        <dbReference type="ARBA" id="ARBA00022964"/>
    </source>
</evidence>
<feature type="binding site" evidence="7">
    <location>
        <position position="122"/>
    </location>
    <ligand>
        <name>Fe cation</name>
        <dbReference type="ChEBI" id="CHEBI:24875"/>
        <label>2</label>
    </ligand>
</feature>
<dbReference type="GO" id="GO:0000334">
    <property type="term" value="F:3-hydroxyanthranilate 3,4-dioxygenase activity"/>
    <property type="evidence" value="ECO:0007669"/>
    <property type="project" value="UniProtKB-EC"/>
</dbReference>
<dbReference type="RefSeq" id="WP_265128446.1">
    <property type="nucleotide sequence ID" value="NZ_JAPCHY010000011.1"/>
</dbReference>
<evidence type="ECO:0000313" key="8">
    <source>
        <dbReference type="EMBL" id="MCW4473462.1"/>
    </source>
</evidence>
<proteinExistence type="inferred from homology"/>
<dbReference type="PANTHER" id="PTHR15497">
    <property type="entry name" value="3-HYDROXYANTHRANILATE 3,4-DIOXYGENASE"/>
    <property type="match status" value="1"/>
</dbReference>